<evidence type="ECO:0000256" key="3">
    <source>
        <dbReference type="ARBA" id="ARBA00022692"/>
    </source>
</evidence>
<reference evidence="8 9" key="1">
    <citation type="journal article" date="2013" name="ISME J.">
        <title>Metabolic model for the filamentous 'Candidatus Microthrix parvicella' based on genomic and metagenomic analyses.</title>
        <authorList>
            <person name="Jon McIlroy S."/>
            <person name="Kristiansen R."/>
            <person name="Albertsen M."/>
            <person name="Michael Karst S."/>
            <person name="Rossetti S."/>
            <person name="Lund Nielsen J."/>
            <person name="Tandoi V."/>
            <person name="James Seviour R."/>
            <person name="Nielsen P.H."/>
        </authorList>
    </citation>
    <scope>NUCLEOTIDE SEQUENCE [LARGE SCALE GENOMIC DNA]</scope>
    <source>
        <strain evidence="8 9">RN1</strain>
    </source>
</reference>
<evidence type="ECO:0000313" key="8">
    <source>
        <dbReference type="EMBL" id="CCM63038.1"/>
    </source>
</evidence>
<proteinExistence type="inferred from homology"/>
<feature type="transmembrane region" description="Helical" evidence="6">
    <location>
        <begin position="195"/>
        <end position="215"/>
    </location>
</feature>
<evidence type="ECO:0000256" key="4">
    <source>
        <dbReference type="ARBA" id="ARBA00022989"/>
    </source>
</evidence>
<name>R4YXP2_9ACTN</name>
<evidence type="ECO:0000256" key="5">
    <source>
        <dbReference type="ARBA" id="ARBA00023136"/>
    </source>
</evidence>
<dbReference type="Proteomes" id="UP000018291">
    <property type="component" value="Unassembled WGS sequence"/>
</dbReference>
<feature type="transmembrane region" description="Helical" evidence="6">
    <location>
        <begin position="163"/>
        <end position="183"/>
    </location>
</feature>
<sequence>MPQPPPNEPAPPRSSGQAFVATDWALFLSIAGIWGASFLFISIGLEAVSPGTLTLLRVGLGALILNLLPGPRMTTQPGDRVRVMALSLLWVAIPFTLFPIAEQHINSAVTGMLNGAMPIFTALFGVLFFRTRTSGAQLLGVAVGFAGVVAISIPSAGDGGTRAWGVALVVIATMCYGLAINLAAPLQARYGSRPLMARMLALATLWTLPFGLVGLPSSDVAVVPALSIAVLGLVGTGLAFLIMGTLVGRVGSTRASFITYLIPVVALGLGVVVQGDHVDALAVGGVVLVIGGALLAGRAETDRQAQLPADHHPG</sequence>
<evidence type="ECO:0000256" key="2">
    <source>
        <dbReference type="ARBA" id="ARBA00007362"/>
    </source>
</evidence>
<accession>R4YXP2</accession>
<dbReference type="Pfam" id="PF00892">
    <property type="entry name" value="EamA"/>
    <property type="match status" value="2"/>
</dbReference>
<organism evidence="8 9">
    <name type="scientific">Candidatus Neomicrothrix parvicella RN1</name>
    <dbReference type="NCBI Taxonomy" id="1229780"/>
    <lineage>
        <taxon>Bacteria</taxon>
        <taxon>Bacillati</taxon>
        <taxon>Actinomycetota</taxon>
        <taxon>Acidimicrobiia</taxon>
        <taxon>Acidimicrobiales</taxon>
        <taxon>Microthrixaceae</taxon>
        <taxon>Candidatus Neomicrothrix</taxon>
    </lineage>
</organism>
<keyword evidence="3 6" id="KW-0812">Transmembrane</keyword>
<feature type="transmembrane region" description="Helical" evidence="6">
    <location>
        <begin position="280"/>
        <end position="297"/>
    </location>
</feature>
<feature type="domain" description="EamA" evidence="7">
    <location>
        <begin position="164"/>
        <end position="296"/>
    </location>
</feature>
<feature type="transmembrane region" description="Helical" evidence="6">
    <location>
        <begin position="255"/>
        <end position="274"/>
    </location>
</feature>
<protein>
    <recommendedName>
        <fullName evidence="7">EamA domain-containing protein</fullName>
    </recommendedName>
</protein>
<feature type="transmembrane region" description="Helical" evidence="6">
    <location>
        <begin position="81"/>
        <end position="101"/>
    </location>
</feature>
<dbReference type="RefSeq" id="WP_012225083.1">
    <property type="nucleotide sequence ID" value="NZ_HG422565.1"/>
</dbReference>
<dbReference type="eggNOG" id="COG0697">
    <property type="taxonomic scope" value="Bacteria"/>
</dbReference>
<feature type="transmembrane region" description="Helical" evidence="6">
    <location>
        <begin position="136"/>
        <end position="157"/>
    </location>
</feature>
<evidence type="ECO:0000256" key="1">
    <source>
        <dbReference type="ARBA" id="ARBA00004141"/>
    </source>
</evidence>
<comment type="caution">
    <text evidence="8">The sequence shown here is derived from an EMBL/GenBank/DDBJ whole genome shotgun (WGS) entry which is preliminary data.</text>
</comment>
<evidence type="ECO:0000256" key="6">
    <source>
        <dbReference type="SAM" id="Phobius"/>
    </source>
</evidence>
<dbReference type="PANTHER" id="PTHR32322">
    <property type="entry name" value="INNER MEMBRANE TRANSPORTER"/>
    <property type="match status" value="1"/>
</dbReference>
<feature type="transmembrane region" description="Helical" evidence="6">
    <location>
        <begin position="107"/>
        <end position="129"/>
    </location>
</feature>
<comment type="subcellular location">
    <subcellularLocation>
        <location evidence="1">Membrane</location>
        <topology evidence="1">Multi-pass membrane protein</topology>
    </subcellularLocation>
</comment>
<feature type="transmembrane region" description="Helical" evidence="6">
    <location>
        <begin position="24"/>
        <end position="45"/>
    </location>
</feature>
<keyword evidence="5 6" id="KW-0472">Membrane</keyword>
<dbReference type="HOGENOM" id="CLU_033863_5_2_11"/>
<dbReference type="PANTHER" id="PTHR32322:SF9">
    <property type="entry name" value="AMINO-ACID METABOLITE EFFLUX PUMP-RELATED"/>
    <property type="match status" value="1"/>
</dbReference>
<dbReference type="InterPro" id="IPR037185">
    <property type="entry name" value="EmrE-like"/>
</dbReference>
<dbReference type="InterPro" id="IPR000620">
    <property type="entry name" value="EamA_dom"/>
</dbReference>
<evidence type="ECO:0000313" key="9">
    <source>
        <dbReference type="Proteomes" id="UP000018291"/>
    </source>
</evidence>
<dbReference type="InterPro" id="IPR050638">
    <property type="entry name" value="AA-Vitamin_Transporters"/>
</dbReference>
<evidence type="ECO:0000259" key="7">
    <source>
        <dbReference type="Pfam" id="PF00892"/>
    </source>
</evidence>
<dbReference type="AlphaFoldDB" id="R4YXP2"/>
<gene>
    <name evidence="8" type="ORF">BN381_160003</name>
</gene>
<dbReference type="GO" id="GO:0016020">
    <property type="term" value="C:membrane"/>
    <property type="evidence" value="ECO:0007669"/>
    <property type="project" value="UniProtKB-SubCell"/>
</dbReference>
<dbReference type="SUPFAM" id="SSF103481">
    <property type="entry name" value="Multidrug resistance efflux transporter EmrE"/>
    <property type="match status" value="2"/>
</dbReference>
<dbReference type="Gene3D" id="1.10.3730.20">
    <property type="match status" value="1"/>
</dbReference>
<feature type="transmembrane region" description="Helical" evidence="6">
    <location>
        <begin position="221"/>
        <end position="243"/>
    </location>
</feature>
<comment type="similarity">
    <text evidence="2">Belongs to the EamA transporter family.</text>
</comment>
<dbReference type="STRING" id="1229780.BN381_160003"/>
<dbReference type="EMBL" id="CANL01000008">
    <property type="protein sequence ID" value="CCM63038.1"/>
    <property type="molecule type" value="Genomic_DNA"/>
</dbReference>
<feature type="domain" description="EamA" evidence="7">
    <location>
        <begin position="26"/>
        <end position="152"/>
    </location>
</feature>
<feature type="transmembrane region" description="Helical" evidence="6">
    <location>
        <begin position="51"/>
        <end position="69"/>
    </location>
</feature>
<keyword evidence="4 6" id="KW-1133">Transmembrane helix</keyword>
<keyword evidence="9" id="KW-1185">Reference proteome</keyword>